<dbReference type="InterPro" id="IPR048343">
    <property type="entry name" value="ZW10_C"/>
</dbReference>
<dbReference type="AlphaFoldDB" id="A0A1Y1ZIZ4"/>
<evidence type="ECO:0000256" key="1">
    <source>
        <dbReference type="SAM" id="Coils"/>
    </source>
</evidence>
<accession>A0A1Y1ZIZ4</accession>
<protein>
    <submittedName>
        <fullName evidence="5">Zw10-domain-containing protein</fullName>
    </submittedName>
</protein>
<organism evidence="5 6">
    <name type="scientific">Neocallimastix californiae</name>
    <dbReference type="NCBI Taxonomy" id="1754190"/>
    <lineage>
        <taxon>Eukaryota</taxon>
        <taxon>Fungi</taxon>
        <taxon>Fungi incertae sedis</taxon>
        <taxon>Chytridiomycota</taxon>
        <taxon>Chytridiomycota incertae sedis</taxon>
        <taxon>Neocallimastigomycetes</taxon>
        <taxon>Neocallimastigales</taxon>
        <taxon>Neocallimastigaceae</taxon>
        <taxon>Neocallimastix</taxon>
    </lineage>
</organism>
<name>A0A1Y1ZIZ4_9FUNG</name>
<evidence type="ECO:0000259" key="4">
    <source>
        <dbReference type="Pfam" id="PF22766"/>
    </source>
</evidence>
<keyword evidence="6" id="KW-1185">Reference proteome</keyword>
<dbReference type="GO" id="GO:0005737">
    <property type="term" value="C:cytoplasm"/>
    <property type="evidence" value="ECO:0007669"/>
    <property type="project" value="GOC"/>
</dbReference>
<dbReference type="InterPro" id="IPR055148">
    <property type="entry name" value="ZW10_C_2"/>
</dbReference>
<evidence type="ECO:0000313" key="6">
    <source>
        <dbReference type="Proteomes" id="UP000193920"/>
    </source>
</evidence>
<dbReference type="Pfam" id="PF22766">
    <property type="entry name" value="ZW10_C2"/>
    <property type="match status" value="1"/>
</dbReference>
<proteinExistence type="predicted"/>
<feature type="domain" description="Centromere/kinetochore protein zw10 C-terminal" evidence="3">
    <location>
        <begin position="501"/>
        <end position="643"/>
    </location>
</feature>
<evidence type="ECO:0000259" key="3">
    <source>
        <dbReference type="Pfam" id="PF20666"/>
    </source>
</evidence>
<feature type="coiled-coil region" evidence="1">
    <location>
        <begin position="43"/>
        <end position="126"/>
    </location>
</feature>
<dbReference type="EMBL" id="MCOG01000396">
    <property type="protein sequence ID" value="ORY10223.1"/>
    <property type="molecule type" value="Genomic_DNA"/>
</dbReference>
<dbReference type="Gene3D" id="1.10.357.150">
    <property type="match status" value="1"/>
</dbReference>
<dbReference type="OrthoDB" id="2127503at2759"/>
<dbReference type="Pfam" id="PF20665">
    <property type="entry name" value="Zw10_middle"/>
    <property type="match status" value="1"/>
</dbReference>
<dbReference type="GO" id="GO:1990423">
    <property type="term" value="C:RZZ complex"/>
    <property type="evidence" value="ECO:0007669"/>
    <property type="project" value="TreeGrafter"/>
</dbReference>
<dbReference type="InterPro" id="IPR046362">
    <property type="entry name" value="Zw10/DSL1_C_sf"/>
</dbReference>
<dbReference type="GO" id="GO:0006888">
    <property type="term" value="P:endoplasmic reticulum to Golgi vesicle-mediated transport"/>
    <property type="evidence" value="ECO:0007669"/>
    <property type="project" value="TreeGrafter"/>
</dbReference>
<keyword evidence="1" id="KW-0175">Coiled coil</keyword>
<reference evidence="5 6" key="1">
    <citation type="submission" date="2016-08" db="EMBL/GenBank/DDBJ databases">
        <title>A Parts List for Fungal Cellulosomes Revealed by Comparative Genomics.</title>
        <authorList>
            <consortium name="DOE Joint Genome Institute"/>
            <person name="Haitjema C.H."/>
            <person name="Gilmore S.P."/>
            <person name="Henske J.K."/>
            <person name="Solomon K.V."/>
            <person name="De Groot R."/>
            <person name="Kuo A."/>
            <person name="Mondo S.J."/>
            <person name="Salamov A.A."/>
            <person name="Labutti K."/>
            <person name="Zhao Z."/>
            <person name="Chiniquy J."/>
            <person name="Barry K."/>
            <person name="Brewer H.M."/>
            <person name="Purvine S.O."/>
            <person name="Wright A.T."/>
            <person name="Boxma B."/>
            <person name="Van Alen T."/>
            <person name="Hackstein J.H."/>
            <person name="Baker S.E."/>
            <person name="Grigoriev I.V."/>
            <person name="O'Malley M.A."/>
        </authorList>
    </citation>
    <scope>NUCLEOTIDE SEQUENCE [LARGE SCALE GENOMIC DNA]</scope>
    <source>
        <strain evidence="5 6">G1</strain>
    </source>
</reference>
<dbReference type="PANTHER" id="PTHR12205:SF0">
    <property type="entry name" value="CENTROMERE_KINETOCHORE PROTEIN ZW10 HOMOLOG"/>
    <property type="match status" value="1"/>
</dbReference>
<sequence length="837" mass="98856">MNSIHTLQATDFNSRIFEIIRKDDITLEKESNDVSVFDTNLNRNILENSLKQIKSRIEEINENNIKILKENTEQFENEYKNSLETYDSSVAYLTKINTLIKDINEEEGIKTRIDTLIKEREEIKEKISHSQKIGDLLTQIQKIYQCIKNIEEEIYLNDYIKATENLISLTTQSRSISSEYKNIKIIKELKENVTRLNDLIKGNIEDIISKFFIFNDSDDTDTKCILTVNKKLIKYGKCQNDIFLSDILYSIYKLETIQYHLSPFFKSFKNLLLKPIIQNSQHQLELKENNEQSMILESTINDSYSKSWCTKTEPEESIYTVLLRLFKYIEDNVFDFSTNTNIDSNENKEEIKHEYLKEMGNYIEKTCIKLIINNYLEKSIPSYTSDLDSFDNITAETKNYEEFLKSKGLISEHNYELSQYCDEIDIHFTNQKHNLLMQKVQKLLSSTDYELELIEESSFSQESKIFENDSISQKASELSQMSNNKDKITEFSFNFEQNFITFPRCCIDSKTKQLLELVFNTLKEASNMTSPCLYRLYYSIRDVFDYYRAVVPVLFAENIKNNLEFCAIFHNDCMYISHYLMLMSFQNRELFLRIAEYEKQNKKHIENNREVKQHVTLLDLINQFRKLGEKFFNNQLCNYKKKILDTIRSTSSFEMNDFKRVEVVTNALNEVKDHLQKLSMAWKPILPAYMYLDVMGKVYDLTLKELIRQIQRLSDITMDDSEKLNELFDTFRDCDDMFDKLLPNKELDDILKVYVPHYKKFDLITDILMLKLAEIMGNFREGYYDGTTPEVNSDGNLNPYYLMDGFYPDELIKLIRALFSDSALRSKSIDEIKNAKK</sequence>
<dbReference type="Pfam" id="PF20666">
    <property type="entry name" value="ZW10_C"/>
    <property type="match status" value="1"/>
</dbReference>
<feature type="domain" description="Centromere/kinetochore protein zw10 middle" evidence="2">
    <location>
        <begin position="222"/>
        <end position="444"/>
    </location>
</feature>
<gene>
    <name evidence="5" type="ORF">LY90DRAFT_678024</name>
</gene>
<comment type="caution">
    <text evidence="5">The sequence shown here is derived from an EMBL/GenBank/DDBJ whole genome shotgun (WGS) entry which is preliminary data.</text>
</comment>
<dbReference type="GO" id="GO:0007094">
    <property type="term" value="P:mitotic spindle assembly checkpoint signaling"/>
    <property type="evidence" value="ECO:0007669"/>
    <property type="project" value="TreeGrafter"/>
</dbReference>
<dbReference type="Proteomes" id="UP000193920">
    <property type="component" value="Unassembled WGS sequence"/>
</dbReference>
<feature type="domain" description="ZW10 C-terminal helical" evidence="4">
    <location>
        <begin position="667"/>
        <end position="831"/>
    </location>
</feature>
<dbReference type="PANTHER" id="PTHR12205">
    <property type="entry name" value="CENTROMERE/KINETOCHORE PROTEIN ZW10"/>
    <property type="match status" value="1"/>
</dbReference>
<evidence type="ECO:0000259" key="2">
    <source>
        <dbReference type="Pfam" id="PF20665"/>
    </source>
</evidence>
<feature type="coiled-coil region" evidence="1">
    <location>
        <begin position="587"/>
        <end position="614"/>
    </location>
</feature>
<dbReference type="STRING" id="1754190.A0A1Y1ZIZ4"/>
<dbReference type="InterPro" id="IPR048344">
    <property type="entry name" value="Zw10_middle"/>
</dbReference>
<evidence type="ECO:0000313" key="5">
    <source>
        <dbReference type="EMBL" id="ORY10223.1"/>
    </source>
</evidence>